<dbReference type="InterPro" id="IPR036249">
    <property type="entry name" value="Thioredoxin-like_sf"/>
</dbReference>
<organism evidence="3 4">
    <name type="scientific">Cereibacter changlensis</name>
    <dbReference type="NCBI Taxonomy" id="402884"/>
    <lineage>
        <taxon>Bacteria</taxon>
        <taxon>Pseudomonadati</taxon>
        <taxon>Pseudomonadota</taxon>
        <taxon>Alphaproteobacteria</taxon>
        <taxon>Rhodobacterales</taxon>
        <taxon>Paracoccaceae</taxon>
        <taxon>Cereibacter</taxon>
    </lineage>
</organism>
<dbReference type="PANTHER" id="PTHR44051">
    <property type="entry name" value="GLUTATHIONE S-TRANSFERASE-RELATED"/>
    <property type="match status" value="1"/>
</dbReference>
<dbReference type="RefSeq" id="WP_136794470.1">
    <property type="nucleotide sequence ID" value="NZ_SWAU01000367.1"/>
</dbReference>
<comment type="caution">
    <text evidence="3">The sequence shown here is derived from an EMBL/GenBank/DDBJ whole genome shotgun (WGS) entry which is preliminary data.</text>
</comment>
<dbReference type="SUPFAM" id="SSF47616">
    <property type="entry name" value="GST C-terminal domain-like"/>
    <property type="match status" value="1"/>
</dbReference>
<dbReference type="PANTHER" id="PTHR44051:SF8">
    <property type="entry name" value="GLUTATHIONE S-TRANSFERASE GSTA"/>
    <property type="match status" value="1"/>
</dbReference>
<dbReference type="SFLD" id="SFLDS00019">
    <property type="entry name" value="Glutathione_Transferase_(cytos"/>
    <property type="match status" value="1"/>
</dbReference>
<sequence>MKNSKLTLTAFDWVPDFAQGHVRDLRVRWALEEAGFPYEVEVMAQGAQRAPAHLRRQPFGQIPTLEIDGLSLFESGAILWRIAEADDALLPADIAARSRVLSWVFGALNSLEPPIGMLATLDLFIEDKDAAARIRPEVVRAVQGKLKRLAEALGPDPHIAGSFSVADILLTTVLRDVPDDLLAGFPSLQAYVERHTARPAFSAALEGQMRPFAENAARYEKAS</sequence>
<protein>
    <submittedName>
        <fullName evidence="3">Glutathione S-transferase family protein</fullName>
    </submittedName>
</protein>
<evidence type="ECO:0000313" key="4">
    <source>
        <dbReference type="Proteomes" id="UP000306340"/>
    </source>
</evidence>
<reference evidence="3 4" key="1">
    <citation type="submission" date="2019-04" db="EMBL/GenBank/DDBJ databases">
        <title>Crypto-aerobic microbial life in anoxic (sulfidic) marine sediments.</title>
        <authorList>
            <person name="Bhattacharya S."/>
            <person name="Roy C."/>
            <person name="Mondal N."/>
            <person name="Sarkar J."/>
            <person name="Mandal S."/>
            <person name="Rameez M.J."/>
            <person name="Ghosh W."/>
        </authorList>
    </citation>
    <scope>NUCLEOTIDE SEQUENCE [LARGE SCALE GENOMIC DNA]</scope>
    <source>
        <strain evidence="3 4">SBBC</strain>
    </source>
</reference>
<evidence type="ECO:0000259" key="1">
    <source>
        <dbReference type="PROSITE" id="PS50404"/>
    </source>
</evidence>
<keyword evidence="3" id="KW-0808">Transferase</keyword>
<dbReference type="Proteomes" id="UP000306340">
    <property type="component" value="Unassembled WGS sequence"/>
</dbReference>
<evidence type="ECO:0000259" key="2">
    <source>
        <dbReference type="PROSITE" id="PS50405"/>
    </source>
</evidence>
<dbReference type="SFLD" id="SFLDG00358">
    <property type="entry name" value="Main_(cytGST)"/>
    <property type="match status" value="1"/>
</dbReference>
<dbReference type="PROSITE" id="PS50404">
    <property type="entry name" value="GST_NTER"/>
    <property type="match status" value="1"/>
</dbReference>
<dbReference type="GO" id="GO:0016740">
    <property type="term" value="F:transferase activity"/>
    <property type="evidence" value="ECO:0007669"/>
    <property type="project" value="UniProtKB-KW"/>
</dbReference>
<gene>
    <name evidence="3" type="ORF">FAZ78_22610</name>
</gene>
<dbReference type="InterPro" id="IPR004045">
    <property type="entry name" value="Glutathione_S-Trfase_N"/>
</dbReference>
<dbReference type="CDD" id="cd03046">
    <property type="entry name" value="GST_N_GTT1_like"/>
    <property type="match status" value="1"/>
</dbReference>
<dbReference type="InterPro" id="IPR040079">
    <property type="entry name" value="Glutathione_S-Trfase"/>
</dbReference>
<dbReference type="Gene3D" id="3.40.30.10">
    <property type="entry name" value="Glutaredoxin"/>
    <property type="match status" value="1"/>
</dbReference>
<feature type="domain" description="GST N-terminal" evidence="1">
    <location>
        <begin position="11"/>
        <end position="90"/>
    </location>
</feature>
<dbReference type="SUPFAM" id="SSF52833">
    <property type="entry name" value="Thioredoxin-like"/>
    <property type="match status" value="1"/>
</dbReference>
<name>A0A4U0YPN7_9RHOB</name>
<dbReference type="Pfam" id="PF02798">
    <property type="entry name" value="GST_N"/>
    <property type="match status" value="1"/>
</dbReference>
<dbReference type="AlphaFoldDB" id="A0A4U0YPN7"/>
<feature type="domain" description="GST C-terminal" evidence="2">
    <location>
        <begin position="93"/>
        <end position="212"/>
    </location>
</feature>
<dbReference type="Gene3D" id="1.20.1050.10">
    <property type="match status" value="1"/>
</dbReference>
<dbReference type="InterPro" id="IPR036282">
    <property type="entry name" value="Glutathione-S-Trfase_C_sf"/>
</dbReference>
<dbReference type="FunFam" id="3.40.30.10:FF:000331">
    <property type="entry name" value="Glutathione S-transferase"/>
    <property type="match status" value="1"/>
</dbReference>
<dbReference type="InterPro" id="IPR010987">
    <property type="entry name" value="Glutathione-S-Trfase_C-like"/>
</dbReference>
<proteinExistence type="predicted"/>
<dbReference type="PROSITE" id="PS50405">
    <property type="entry name" value="GST_CTER"/>
    <property type="match status" value="1"/>
</dbReference>
<evidence type="ECO:0000313" key="3">
    <source>
        <dbReference type="EMBL" id="TKA94392.1"/>
    </source>
</evidence>
<accession>A0A4U0YPN7</accession>
<dbReference type="EMBL" id="SWAU01000367">
    <property type="protein sequence ID" value="TKA94392.1"/>
    <property type="molecule type" value="Genomic_DNA"/>
</dbReference>